<proteinExistence type="predicted"/>
<dbReference type="AlphaFoldDB" id="A0A9X2E6Y9"/>
<comment type="caution">
    <text evidence="1">The sequence shown here is derived from an EMBL/GenBank/DDBJ whole genome shotgun (WGS) entry which is preliminary data.</text>
</comment>
<reference evidence="1" key="1">
    <citation type="submission" date="2022-06" db="EMBL/GenBank/DDBJ databases">
        <title>Novel species in genus nocardia.</title>
        <authorList>
            <person name="Li F."/>
        </authorList>
    </citation>
    <scope>NUCLEOTIDE SEQUENCE</scope>
    <source>
        <strain evidence="1">CDC141</strain>
    </source>
</reference>
<dbReference type="Proteomes" id="UP001139157">
    <property type="component" value="Unassembled WGS sequence"/>
</dbReference>
<evidence type="ECO:0000313" key="1">
    <source>
        <dbReference type="EMBL" id="MCM6774934.1"/>
    </source>
</evidence>
<accession>A0A9X2E6Y9</accession>
<name>A0A9X2E6Y9_9NOCA</name>
<organism evidence="1 2">
    <name type="scientific">Nocardia pulmonis</name>
    <dbReference type="NCBI Taxonomy" id="2951408"/>
    <lineage>
        <taxon>Bacteria</taxon>
        <taxon>Bacillati</taxon>
        <taxon>Actinomycetota</taxon>
        <taxon>Actinomycetes</taxon>
        <taxon>Mycobacteriales</taxon>
        <taxon>Nocardiaceae</taxon>
        <taxon>Nocardia</taxon>
    </lineage>
</organism>
<dbReference type="EMBL" id="JAMRXG010000006">
    <property type="protein sequence ID" value="MCM6774934.1"/>
    <property type="molecule type" value="Genomic_DNA"/>
</dbReference>
<evidence type="ECO:0000313" key="2">
    <source>
        <dbReference type="Proteomes" id="UP001139157"/>
    </source>
</evidence>
<protein>
    <submittedName>
        <fullName evidence="1">Uncharacterized protein</fullName>
    </submittedName>
</protein>
<sequence length="75" mass="8309">MTSVLPSVPMPPRGVRILRGDTAIPVEVVYVGLREDGQHVWAGTIPSFLDTDQVDWDWLPSRTCLEFDVGGDDRA</sequence>
<dbReference type="RefSeq" id="WP_251912848.1">
    <property type="nucleotide sequence ID" value="NZ_JAMRXG010000006.1"/>
</dbReference>
<keyword evidence="2" id="KW-1185">Reference proteome</keyword>
<gene>
    <name evidence="1" type="ORF">NDR86_15775</name>
</gene>